<evidence type="ECO:0000256" key="13">
    <source>
        <dbReference type="SAM" id="MobiDB-lite"/>
    </source>
</evidence>
<dbReference type="GO" id="GO:0005856">
    <property type="term" value="C:cytoskeleton"/>
    <property type="evidence" value="ECO:0007669"/>
    <property type="project" value="UniProtKB-SubCell"/>
</dbReference>
<accession>A0A6F9D964</accession>
<dbReference type="InterPro" id="IPR047501">
    <property type="entry name" value="DD_CATIP"/>
</dbReference>
<evidence type="ECO:0000256" key="4">
    <source>
        <dbReference type="ARBA" id="ARBA00022475"/>
    </source>
</evidence>
<gene>
    <name evidence="15" type="primary">Catip</name>
</gene>
<organism evidence="15">
    <name type="scientific">Phallusia mammillata</name>
    <dbReference type="NCBI Taxonomy" id="59560"/>
    <lineage>
        <taxon>Eukaryota</taxon>
        <taxon>Metazoa</taxon>
        <taxon>Chordata</taxon>
        <taxon>Tunicata</taxon>
        <taxon>Ascidiacea</taxon>
        <taxon>Phlebobranchia</taxon>
        <taxon>Ascidiidae</taxon>
        <taxon>Phallusia</taxon>
    </lineage>
</organism>
<comment type="similarity">
    <text evidence="11">Belongs to the CATIP family.</text>
</comment>
<reference evidence="15" key="1">
    <citation type="submission" date="2020-04" db="EMBL/GenBank/DDBJ databases">
        <authorList>
            <person name="Neveu A P."/>
        </authorList>
    </citation>
    <scope>NUCLEOTIDE SEQUENCE</scope>
    <source>
        <tissue evidence="15">Whole embryo</tissue>
    </source>
</reference>
<comment type="function">
    <text evidence="10">Plays a role in primary ciliogenesis by modulating actin polymerization.</text>
</comment>
<dbReference type="GO" id="GO:0044782">
    <property type="term" value="P:cilium organization"/>
    <property type="evidence" value="ECO:0007669"/>
    <property type="project" value="TreeGrafter"/>
</dbReference>
<evidence type="ECO:0000256" key="1">
    <source>
        <dbReference type="ARBA" id="ARBA00004123"/>
    </source>
</evidence>
<evidence type="ECO:0000256" key="11">
    <source>
        <dbReference type="ARBA" id="ARBA00037938"/>
    </source>
</evidence>
<keyword evidence="7" id="KW-0472">Membrane</keyword>
<dbReference type="CDD" id="cd22973">
    <property type="entry name" value="DD_CATIP"/>
    <property type="match status" value="1"/>
</dbReference>
<keyword evidence="8" id="KW-0206">Cytoskeleton</keyword>
<dbReference type="PANTHER" id="PTHR15505">
    <property type="entry name" value="RIIA DOMAIN-CONTAINING PROTEIN 1"/>
    <property type="match status" value="1"/>
</dbReference>
<comment type="subcellular location">
    <subcellularLocation>
        <location evidence="2">Cell membrane</location>
    </subcellularLocation>
    <subcellularLocation>
        <location evidence="3">Cytoplasm</location>
        <location evidence="3">Cytoskeleton</location>
    </subcellularLocation>
    <subcellularLocation>
        <location evidence="1">Nucleus</location>
    </subcellularLocation>
</comment>
<evidence type="ECO:0000256" key="5">
    <source>
        <dbReference type="ARBA" id="ARBA00022490"/>
    </source>
</evidence>
<evidence type="ECO:0000256" key="7">
    <source>
        <dbReference type="ARBA" id="ARBA00023136"/>
    </source>
</evidence>
<dbReference type="GO" id="GO:0005886">
    <property type="term" value="C:plasma membrane"/>
    <property type="evidence" value="ECO:0007669"/>
    <property type="project" value="UniProtKB-SubCell"/>
</dbReference>
<name>A0A6F9D964_9ASCI</name>
<evidence type="ECO:0000256" key="3">
    <source>
        <dbReference type="ARBA" id="ARBA00004245"/>
    </source>
</evidence>
<dbReference type="SUPFAM" id="SSF47391">
    <property type="entry name" value="Dimerization-anchoring domain of cAMP-dependent PK regulatory subunit"/>
    <property type="match status" value="1"/>
</dbReference>
<evidence type="ECO:0000256" key="9">
    <source>
        <dbReference type="ARBA" id="ARBA00023242"/>
    </source>
</evidence>
<dbReference type="PANTHER" id="PTHR15505:SF3">
    <property type="entry name" value="CILIOGENESIS-ASSOCIATED TTC17-INTERACTING PROTEIN"/>
    <property type="match status" value="1"/>
</dbReference>
<evidence type="ECO:0000259" key="14">
    <source>
        <dbReference type="Pfam" id="PF21772"/>
    </source>
</evidence>
<proteinExistence type="evidence at transcript level"/>
<dbReference type="Pfam" id="PF21772">
    <property type="entry name" value="CATIP_N"/>
    <property type="match status" value="1"/>
</dbReference>
<keyword evidence="5" id="KW-0963">Cytoplasm</keyword>
<dbReference type="EMBL" id="LR783603">
    <property type="protein sequence ID" value="CAB3227989.1"/>
    <property type="molecule type" value="mRNA"/>
</dbReference>
<sequence length="375" mass="42759">MDETEPQEPQTAEIDEAQPNKEEDQAKAGESALKFLEKIDQENLNLCIFKDELVTVSDDGKTLGEFHTSVEKVTRSGDVLFLVHANSHGKVEDTPMGTTITAYLNPNDLSLVKQEHTEYVKVPGHELEKKTEMFVDPDTGTLTVKRQVIQGDEIKRSVHNFSADQLGGFITEGTNLLLQRLMIRQEVRDEMTFITLDSESGKLVETEYKPIPERKQQVSKQELQVYGIERSIASHRDLPYTWQTFFMEDGHMTMRVQVGSPAIATLEKVPRLIERDEVEVKPVFGKKPMNWEEDMEMNSRFLQRKEELKAGHETYLREHPEASALLADFFQFLLLRRPDDVVCFAADFFSTFSSSFPDASSYKHSTTELASTDKA</sequence>
<dbReference type="GO" id="GO:0030041">
    <property type="term" value="P:actin filament polymerization"/>
    <property type="evidence" value="ECO:0007669"/>
    <property type="project" value="TreeGrafter"/>
</dbReference>
<evidence type="ECO:0000256" key="12">
    <source>
        <dbReference type="ARBA" id="ARBA00039249"/>
    </source>
</evidence>
<evidence type="ECO:0000256" key="6">
    <source>
        <dbReference type="ARBA" id="ARBA00022794"/>
    </source>
</evidence>
<dbReference type="InterPro" id="IPR048777">
    <property type="entry name" value="CATIP_N"/>
</dbReference>
<dbReference type="GO" id="GO:0005634">
    <property type="term" value="C:nucleus"/>
    <property type="evidence" value="ECO:0007669"/>
    <property type="project" value="UniProtKB-SubCell"/>
</dbReference>
<evidence type="ECO:0000256" key="2">
    <source>
        <dbReference type="ARBA" id="ARBA00004236"/>
    </source>
</evidence>
<keyword evidence="4" id="KW-1003">Cell membrane</keyword>
<evidence type="ECO:0000256" key="10">
    <source>
        <dbReference type="ARBA" id="ARBA00037538"/>
    </source>
</evidence>
<feature type="domain" description="Ciliogenesis-associated TTC17-interacting protein N-terminal" evidence="14">
    <location>
        <begin position="32"/>
        <end position="261"/>
    </location>
</feature>
<feature type="region of interest" description="Disordered" evidence="13">
    <location>
        <begin position="1"/>
        <end position="29"/>
    </location>
</feature>
<keyword evidence="9" id="KW-0539">Nucleus</keyword>
<evidence type="ECO:0000256" key="8">
    <source>
        <dbReference type="ARBA" id="ARBA00023212"/>
    </source>
</evidence>
<evidence type="ECO:0000313" key="15">
    <source>
        <dbReference type="EMBL" id="CAB3227989.1"/>
    </source>
</evidence>
<keyword evidence="6" id="KW-0970">Cilium biogenesis/degradation</keyword>
<protein>
    <recommendedName>
        <fullName evidence="12">Ciliogenesis-associated TTC17-interacting protein</fullName>
    </recommendedName>
</protein>
<feature type="compositionally biased region" description="Basic and acidic residues" evidence="13">
    <location>
        <begin position="18"/>
        <end position="27"/>
    </location>
</feature>
<dbReference type="AlphaFoldDB" id="A0A6F9D964"/>